<dbReference type="AlphaFoldDB" id="A0A0E0L4B6"/>
<accession>A0A0E0L4B6</accession>
<dbReference type="SUPFAM" id="SSF53756">
    <property type="entry name" value="UDP-Glycosyltransferase/glycogen phosphorylase"/>
    <property type="match status" value="1"/>
</dbReference>
<dbReference type="Gene3D" id="3.40.50.2000">
    <property type="entry name" value="Glycogen Phosphorylase B"/>
    <property type="match status" value="3"/>
</dbReference>
<proteinExistence type="inferred from homology"/>
<dbReference type="PANTHER" id="PTHR48047:SF19">
    <property type="entry name" value="GLYCOSYLTRANSFERASE"/>
    <property type="match status" value="1"/>
</dbReference>
<comment type="similarity">
    <text evidence="1">Belongs to the UDP-glycosyltransferase family.</text>
</comment>
<organism evidence="2">
    <name type="scientific">Oryza punctata</name>
    <name type="common">Red rice</name>
    <dbReference type="NCBI Taxonomy" id="4537"/>
    <lineage>
        <taxon>Eukaryota</taxon>
        <taxon>Viridiplantae</taxon>
        <taxon>Streptophyta</taxon>
        <taxon>Embryophyta</taxon>
        <taxon>Tracheophyta</taxon>
        <taxon>Spermatophyta</taxon>
        <taxon>Magnoliopsida</taxon>
        <taxon>Liliopsida</taxon>
        <taxon>Poales</taxon>
        <taxon>Poaceae</taxon>
        <taxon>BOP clade</taxon>
        <taxon>Oryzoideae</taxon>
        <taxon>Oryzeae</taxon>
        <taxon>Oryzinae</taxon>
        <taxon>Oryza</taxon>
    </lineage>
</organism>
<evidence type="ECO:0000313" key="3">
    <source>
        <dbReference type="Proteomes" id="UP000026962"/>
    </source>
</evidence>
<evidence type="ECO:0000313" key="2">
    <source>
        <dbReference type="EnsemblPlants" id="OPUNC05G19360.1"/>
    </source>
</evidence>
<reference evidence="2" key="1">
    <citation type="submission" date="2015-04" db="UniProtKB">
        <authorList>
            <consortium name="EnsemblPlants"/>
        </authorList>
    </citation>
    <scope>IDENTIFICATION</scope>
</reference>
<dbReference type="Proteomes" id="UP000026962">
    <property type="component" value="Chromosome 5"/>
</dbReference>
<dbReference type="STRING" id="4537.A0A0E0L4B6"/>
<dbReference type="GO" id="GO:0035251">
    <property type="term" value="F:UDP-glucosyltransferase activity"/>
    <property type="evidence" value="ECO:0007669"/>
    <property type="project" value="TreeGrafter"/>
</dbReference>
<dbReference type="PANTHER" id="PTHR48047">
    <property type="entry name" value="GLYCOSYLTRANSFERASE"/>
    <property type="match status" value="1"/>
</dbReference>
<reference evidence="2" key="2">
    <citation type="submission" date="2018-05" db="EMBL/GenBank/DDBJ databases">
        <title>OpunRS2 (Oryza punctata Reference Sequence Version 2).</title>
        <authorList>
            <person name="Zhang J."/>
            <person name="Kudrna D."/>
            <person name="Lee S."/>
            <person name="Talag J."/>
            <person name="Welchert J."/>
            <person name="Wing R.A."/>
        </authorList>
    </citation>
    <scope>NUCLEOTIDE SEQUENCE [LARGE SCALE GENOMIC DNA]</scope>
</reference>
<dbReference type="EnsemblPlants" id="OPUNC05G19360.1">
    <property type="protein sequence ID" value="OPUNC05G19360.1"/>
    <property type="gene ID" value="OPUNC05G19360"/>
</dbReference>
<evidence type="ECO:0000256" key="1">
    <source>
        <dbReference type="ARBA" id="ARBA00009995"/>
    </source>
</evidence>
<dbReference type="Gramene" id="OPUNC05G19360.1">
    <property type="protein sequence ID" value="OPUNC05G19360.1"/>
    <property type="gene ID" value="OPUNC05G19360"/>
</dbReference>
<name>A0A0E0L4B6_ORYPU</name>
<keyword evidence="3" id="KW-1185">Reference proteome</keyword>
<protein>
    <submittedName>
        <fullName evidence="2">Uncharacterized protein</fullName>
    </submittedName>
</protein>
<sequence>MRPAQESLVRELRADAIVTDAHFFWFASLADELDVPCVQFYAIGAFSTIAMAHLIGAVKEGDKEVTIPRLPGHDLMIPTTELPEFLRSSSEVVVDYYKPKNVHSGPSAYFGVVVNTFLDLEAEYCEMYTRDKHAKRAYFVGPVSPPPLPASGESPCPGSGCLRDTMRFITERLVTKVLEIGERLWPEGAGVRSTKDEEKEIVPAKAVMDAVTKFMEPRGAGEAARSAIKQLAFKADTAIAKDGSSYRDLLRLIDDFMQAK</sequence>
<dbReference type="HOGENOM" id="CLU_1071116_0_0_1"/>